<dbReference type="RefSeq" id="WP_379529485.1">
    <property type="nucleotide sequence ID" value="NZ_JBHSBI010000009.1"/>
</dbReference>
<sequence>MFEAKTVVQVVESLRAAGCEVWIGGGWGIDALVGRLTRDHNDLDLLHRVEQEPEVIAVLEAAGYTERAGVVPGRPARFVMAGPGEIDLHPLEFGADGSAIQRLDDRGGHFAYPADAFTRGVIEGVTVPCLSVAQQVAFHQGYEPRERDTHDMARLREAFGVATHF</sequence>
<dbReference type="Gene3D" id="3.30.460.40">
    <property type="match status" value="1"/>
</dbReference>
<accession>A0ABV8G602</accession>
<organism evidence="1 2">
    <name type="scientific">Nonomuraea purpurea</name>
    <dbReference type="NCBI Taxonomy" id="1849276"/>
    <lineage>
        <taxon>Bacteria</taxon>
        <taxon>Bacillati</taxon>
        <taxon>Actinomycetota</taxon>
        <taxon>Actinomycetes</taxon>
        <taxon>Streptosporangiales</taxon>
        <taxon>Streptosporangiaceae</taxon>
        <taxon>Nonomuraea</taxon>
    </lineage>
</organism>
<gene>
    <name evidence="1" type="ORF">ACFOY2_19565</name>
</gene>
<name>A0ABV8G602_9ACTN</name>
<protein>
    <submittedName>
        <fullName evidence="1">Nucleotidyltransferase domain-containing protein</fullName>
    </submittedName>
</protein>
<dbReference type="EMBL" id="JBHSBI010000009">
    <property type="protein sequence ID" value="MFC4009437.1"/>
    <property type="molecule type" value="Genomic_DNA"/>
</dbReference>
<dbReference type="Pfam" id="PF10706">
    <property type="entry name" value="Aminoglyc_resit"/>
    <property type="match status" value="1"/>
</dbReference>
<evidence type="ECO:0000313" key="1">
    <source>
        <dbReference type="EMBL" id="MFC4009437.1"/>
    </source>
</evidence>
<evidence type="ECO:0000313" key="2">
    <source>
        <dbReference type="Proteomes" id="UP001595851"/>
    </source>
</evidence>
<dbReference type="InterPro" id="IPR019646">
    <property type="entry name" value="Aminoglyc_AdlTrfase"/>
</dbReference>
<dbReference type="Proteomes" id="UP001595851">
    <property type="component" value="Unassembled WGS sequence"/>
</dbReference>
<reference evidence="2" key="1">
    <citation type="journal article" date="2019" name="Int. J. Syst. Evol. Microbiol.">
        <title>The Global Catalogue of Microorganisms (GCM) 10K type strain sequencing project: providing services to taxonomists for standard genome sequencing and annotation.</title>
        <authorList>
            <consortium name="The Broad Institute Genomics Platform"/>
            <consortium name="The Broad Institute Genome Sequencing Center for Infectious Disease"/>
            <person name="Wu L."/>
            <person name="Ma J."/>
        </authorList>
    </citation>
    <scope>NUCLEOTIDE SEQUENCE [LARGE SCALE GENOMIC DNA]</scope>
    <source>
        <strain evidence="2">TBRC 1276</strain>
    </source>
</reference>
<keyword evidence="2" id="KW-1185">Reference proteome</keyword>
<comment type="caution">
    <text evidence="1">The sequence shown here is derived from an EMBL/GenBank/DDBJ whole genome shotgun (WGS) entry which is preliminary data.</text>
</comment>
<proteinExistence type="predicted"/>